<dbReference type="EMBL" id="JBHTAS010000001">
    <property type="protein sequence ID" value="MFC7141416.1"/>
    <property type="molecule type" value="Genomic_DNA"/>
</dbReference>
<feature type="transmembrane region" description="Helical" evidence="7">
    <location>
        <begin position="238"/>
        <end position="257"/>
    </location>
</feature>
<keyword evidence="4 7" id="KW-0812">Transmembrane</keyword>
<dbReference type="Gene3D" id="1.10.3720.10">
    <property type="entry name" value="MetI-like"/>
    <property type="match status" value="1"/>
</dbReference>
<evidence type="ECO:0000256" key="1">
    <source>
        <dbReference type="ARBA" id="ARBA00004651"/>
    </source>
</evidence>
<keyword evidence="2 7" id="KW-0813">Transport</keyword>
<dbReference type="PANTHER" id="PTHR43005">
    <property type="entry name" value="BLR7065 PROTEIN"/>
    <property type="match status" value="1"/>
</dbReference>
<evidence type="ECO:0000256" key="6">
    <source>
        <dbReference type="ARBA" id="ARBA00023136"/>
    </source>
</evidence>
<sequence>MATSDEHSRSRLRSAAVAPANWTERLSEQQFAYVLLLPTLLLVSTMAVWPLVNTFQMSLHADALFSGEYVGEFVGLENYVELLTGQRNAVLGSPFVDLSQPFQSALTVTLIYVAIAVTLETILGFGQALVLDQSFRGRRWVRVAILIPWAVPIAIQGLIFWLFFQPGVGFGTTIMRDWLGIFSQNPLINSVDTMIIVIVADVWKTSAFMALLILAGLQSVDRSLYDVAKVAGASRVQQFRYITFPLVLPALLVALLFRTIQSMRVYGIIETTGGCSTMPSLTCMVVDTFRSGRYATAAAVAFITAGIVAAVAMIYIVKFADLEVGT</sequence>
<protein>
    <submittedName>
        <fullName evidence="9">Carbohydrate ABC transporter permease</fullName>
    </submittedName>
</protein>
<accession>A0ABD5Y6V7</accession>
<evidence type="ECO:0000256" key="5">
    <source>
        <dbReference type="ARBA" id="ARBA00022989"/>
    </source>
</evidence>
<keyword evidence="6 7" id="KW-0472">Membrane</keyword>
<keyword evidence="10" id="KW-1185">Reference proteome</keyword>
<comment type="similarity">
    <text evidence="7">Belongs to the binding-protein-dependent transport system permease family.</text>
</comment>
<dbReference type="Proteomes" id="UP001596432">
    <property type="component" value="Unassembled WGS sequence"/>
</dbReference>
<name>A0ABD5Y6V7_9EURY</name>
<organism evidence="9 10">
    <name type="scientific">Halosimplex aquaticum</name>
    <dbReference type="NCBI Taxonomy" id="3026162"/>
    <lineage>
        <taxon>Archaea</taxon>
        <taxon>Methanobacteriati</taxon>
        <taxon>Methanobacteriota</taxon>
        <taxon>Stenosarchaea group</taxon>
        <taxon>Halobacteria</taxon>
        <taxon>Halobacteriales</taxon>
        <taxon>Haloarculaceae</taxon>
        <taxon>Halosimplex</taxon>
    </lineage>
</organism>
<evidence type="ECO:0000256" key="3">
    <source>
        <dbReference type="ARBA" id="ARBA00022475"/>
    </source>
</evidence>
<dbReference type="CDD" id="cd06261">
    <property type="entry name" value="TM_PBP2"/>
    <property type="match status" value="1"/>
</dbReference>
<comment type="caution">
    <text evidence="9">The sequence shown here is derived from an EMBL/GenBank/DDBJ whole genome shotgun (WGS) entry which is preliminary data.</text>
</comment>
<comment type="subcellular location">
    <subcellularLocation>
        <location evidence="1 7">Cell membrane</location>
        <topology evidence="1 7">Multi-pass membrane protein</topology>
    </subcellularLocation>
</comment>
<feature type="transmembrane region" description="Helical" evidence="7">
    <location>
        <begin position="31"/>
        <end position="52"/>
    </location>
</feature>
<evidence type="ECO:0000256" key="7">
    <source>
        <dbReference type="RuleBase" id="RU363032"/>
    </source>
</evidence>
<evidence type="ECO:0000256" key="4">
    <source>
        <dbReference type="ARBA" id="ARBA00022692"/>
    </source>
</evidence>
<evidence type="ECO:0000259" key="8">
    <source>
        <dbReference type="PROSITE" id="PS50928"/>
    </source>
</evidence>
<dbReference type="InterPro" id="IPR000515">
    <property type="entry name" value="MetI-like"/>
</dbReference>
<feature type="transmembrane region" description="Helical" evidence="7">
    <location>
        <begin position="294"/>
        <end position="317"/>
    </location>
</feature>
<dbReference type="InterPro" id="IPR035906">
    <property type="entry name" value="MetI-like_sf"/>
</dbReference>
<feature type="domain" description="ABC transmembrane type-1" evidence="8">
    <location>
        <begin position="106"/>
        <end position="315"/>
    </location>
</feature>
<dbReference type="RefSeq" id="WP_274322501.1">
    <property type="nucleotide sequence ID" value="NZ_CP118158.1"/>
</dbReference>
<reference evidence="9 10" key="1">
    <citation type="journal article" date="2019" name="Int. J. Syst. Evol. Microbiol.">
        <title>The Global Catalogue of Microorganisms (GCM) 10K type strain sequencing project: providing services to taxonomists for standard genome sequencing and annotation.</title>
        <authorList>
            <consortium name="The Broad Institute Genomics Platform"/>
            <consortium name="The Broad Institute Genome Sequencing Center for Infectious Disease"/>
            <person name="Wu L."/>
            <person name="Ma J."/>
        </authorList>
    </citation>
    <scope>NUCLEOTIDE SEQUENCE [LARGE SCALE GENOMIC DNA]</scope>
    <source>
        <strain evidence="9 10">XZYJT29</strain>
    </source>
</reference>
<dbReference type="GO" id="GO:0005886">
    <property type="term" value="C:plasma membrane"/>
    <property type="evidence" value="ECO:0007669"/>
    <property type="project" value="UniProtKB-SubCell"/>
</dbReference>
<feature type="transmembrane region" description="Helical" evidence="7">
    <location>
        <begin position="194"/>
        <end position="217"/>
    </location>
</feature>
<dbReference type="SUPFAM" id="SSF161098">
    <property type="entry name" value="MetI-like"/>
    <property type="match status" value="1"/>
</dbReference>
<keyword evidence="3" id="KW-1003">Cell membrane</keyword>
<dbReference type="Pfam" id="PF00528">
    <property type="entry name" value="BPD_transp_1"/>
    <property type="match status" value="1"/>
</dbReference>
<gene>
    <name evidence="9" type="ORF">ACFQMA_16450</name>
</gene>
<evidence type="ECO:0000313" key="10">
    <source>
        <dbReference type="Proteomes" id="UP001596432"/>
    </source>
</evidence>
<evidence type="ECO:0000313" key="9">
    <source>
        <dbReference type="EMBL" id="MFC7141416.1"/>
    </source>
</evidence>
<dbReference type="AlphaFoldDB" id="A0ABD5Y6V7"/>
<feature type="transmembrane region" description="Helical" evidence="7">
    <location>
        <begin position="143"/>
        <end position="164"/>
    </location>
</feature>
<proteinExistence type="inferred from homology"/>
<feature type="transmembrane region" description="Helical" evidence="7">
    <location>
        <begin position="110"/>
        <end position="131"/>
    </location>
</feature>
<dbReference type="GeneID" id="78821729"/>
<keyword evidence="5 7" id="KW-1133">Transmembrane helix</keyword>
<dbReference type="PROSITE" id="PS50928">
    <property type="entry name" value="ABC_TM1"/>
    <property type="match status" value="1"/>
</dbReference>
<evidence type="ECO:0000256" key="2">
    <source>
        <dbReference type="ARBA" id="ARBA00022448"/>
    </source>
</evidence>
<dbReference type="PANTHER" id="PTHR43005:SF1">
    <property type="entry name" value="SPERMIDINE_PUTRESCINE TRANSPORT SYSTEM PERMEASE PROTEIN"/>
    <property type="match status" value="1"/>
</dbReference>